<dbReference type="Pfam" id="PF00800">
    <property type="entry name" value="PDT"/>
    <property type="match status" value="1"/>
</dbReference>
<dbReference type="STRING" id="586416.GZ22_09855"/>
<dbReference type="PROSITE" id="PS51671">
    <property type="entry name" value="ACT"/>
    <property type="match status" value="1"/>
</dbReference>
<dbReference type="FunFam" id="3.40.190.10:FF:000034">
    <property type="entry name" value="Chorismate mutase/prephenate dehydratase"/>
    <property type="match status" value="1"/>
</dbReference>
<keyword evidence="6 10" id="KW-0584">Phenylalanine biosynthesis</keyword>
<dbReference type="GO" id="GO:0005737">
    <property type="term" value="C:cytoplasm"/>
    <property type="evidence" value="ECO:0007669"/>
    <property type="project" value="TreeGrafter"/>
</dbReference>
<evidence type="ECO:0000256" key="7">
    <source>
        <dbReference type="ARBA" id="ARBA00023239"/>
    </source>
</evidence>
<keyword evidence="5 10" id="KW-0057">Aromatic amino acid biosynthesis</keyword>
<evidence type="ECO:0000256" key="4">
    <source>
        <dbReference type="ARBA" id="ARBA00022605"/>
    </source>
</evidence>
<dbReference type="GO" id="GO:0009094">
    <property type="term" value="P:L-phenylalanine biosynthetic process"/>
    <property type="evidence" value="ECO:0007669"/>
    <property type="project" value="UniProtKB-UniPathway"/>
</dbReference>
<dbReference type="FunFam" id="3.30.70.260:FF:000012">
    <property type="entry name" value="Prephenate dehydratase"/>
    <property type="match status" value="1"/>
</dbReference>
<evidence type="ECO:0000256" key="5">
    <source>
        <dbReference type="ARBA" id="ARBA00023141"/>
    </source>
</evidence>
<dbReference type="CDD" id="cd04905">
    <property type="entry name" value="ACT_CM-PDT"/>
    <property type="match status" value="1"/>
</dbReference>
<evidence type="ECO:0000256" key="1">
    <source>
        <dbReference type="ARBA" id="ARBA00004741"/>
    </source>
</evidence>
<dbReference type="RefSeq" id="WP_097041645.1">
    <property type="nucleotide sequence ID" value="NZ_OBEK01000002.1"/>
</dbReference>
<dbReference type="PROSITE" id="PS00858">
    <property type="entry name" value="PREPHENATE_DEHYDR_2"/>
    <property type="match status" value="1"/>
</dbReference>
<dbReference type="EMBL" id="OBEK01000002">
    <property type="protein sequence ID" value="SNZ11311.1"/>
    <property type="molecule type" value="Genomic_DNA"/>
</dbReference>
<evidence type="ECO:0000256" key="10">
    <source>
        <dbReference type="RuleBase" id="RU361254"/>
    </source>
</evidence>
<organism evidence="13 14">
    <name type="scientific">Terribacillus aidingensis</name>
    <dbReference type="NCBI Taxonomy" id="586416"/>
    <lineage>
        <taxon>Bacteria</taxon>
        <taxon>Bacillati</taxon>
        <taxon>Bacillota</taxon>
        <taxon>Bacilli</taxon>
        <taxon>Bacillales</taxon>
        <taxon>Bacillaceae</taxon>
        <taxon>Terribacillus</taxon>
    </lineage>
</organism>
<dbReference type="CDD" id="cd13633">
    <property type="entry name" value="PBP2_Sa-PDT_like"/>
    <property type="match status" value="1"/>
</dbReference>
<feature type="domain" description="ACT" evidence="12">
    <location>
        <begin position="199"/>
        <end position="276"/>
    </location>
</feature>
<evidence type="ECO:0000256" key="3">
    <source>
        <dbReference type="ARBA" id="ARBA00021872"/>
    </source>
</evidence>
<dbReference type="PANTHER" id="PTHR21022">
    <property type="entry name" value="PREPHENATE DEHYDRATASE P PROTEIN"/>
    <property type="match status" value="1"/>
</dbReference>
<dbReference type="InterPro" id="IPR018528">
    <property type="entry name" value="Preph_deHydtase_CS"/>
</dbReference>
<dbReference type="OrthoDB" id="9802281at2"/>
<evidence type="ECO:0000256" key="8">
    <source>
        <dbReference type="ARBA" id="ARBA00047848"/>
    </source>
</evidence>
<evidence type="ECO:0000259" key="12">
    <source>
        <dbReference type="PROSITE" id="PS51671"/>
    </source>
</evidence>
<evidence type="ECO:0000256" key="2">
    <source>
        <dbReference type="ARBA" id="ARBA00013147"/>
    </source>
</evidence>
<accession>A0A285NUG6</accession>
<feature type="site" description="Essential for prephenate dehydratase activity" evidence="9">
    <location>
        <position position="173"/>
    </location>
</feature>
<evidence type="ECO:0000313" key="14">
    <source>
        <dbReference type="Proteomes" id="UP000219356"/>
    </source>
</evidence>
<dbReference type="InterPro" id="IPR008242">
    <property type="entry name" value="Chor_mutase/pphenate_deHydtase"/>
</dbReference>
<dbReference type="UniPathway" id="UPA00121">
    <property type="reaction ID" value="UER00345"/>
</dbReference>
<sequence length="288" mass="31399">MKISYLGPRGTFTKMAVDVLFPGEEAYSYATIPQCMDAVVNGEIDYCVVPVENTIEGTVPITMDYLIHQAKLPIVGEVVIPIRQHLLTKGTVELSDVKDVYSHSHAIAQCHHFLHTELPHAVTHAASSTGTAAKMVAAMEDGFAAAIGNELAAKEFGLTILQKDIHDYANNHTRFFVLSSDAGSNPVKRDAGAKMKTSLYVTLPSDYAGALHQVLAAFAWRKINMSKIESRPMKTGLGNYFFIMDVSCEAEDILFQGVRQELEALGCSLTVLGSYPIHQYEKKAGACS</sequence>
<dbReference type="EC" id="4.2.1.51" evidence="2 10"/>
<dbReference type="AlphaFoldDB" id="A0A285NUG6"/>
<proteinExistence type="predicted"/>
<keyword evidence="7 10" id="KW-0456">Lyase</keyword>
<dbReference type="PROSITE" id="PS51171">
    <property type="entry name" value="PREPHENATE_DEHYDR_3"/>
    <property type="match status" value="1"/>
</dbReference>
<evidence type="ECO:0000313" key="13">
    <source>
        <dbReference type="EMBL" id="SNZ11311.1"/>
    </source>
</evidence>
<dbReference type="Proteomes" id="UP000219356">
    <property type="component" value="Unassembled WGS sequence"/>
</dbReference>
<dbReference type="PIRSF" id="PIRSF001500">
    <property type="entry name" value="Chor_mut_pdt_Ppr"/>
    <property type="match status" value="1"/>
</dbReference>
<feature type="domain" description="Prephenate dehydratase" evidence="11">
    <location>
        <begin position="2"/>
        <end position="180"/>
    </location>
</feature>
<keyword evidence="4 10" id="KW-0028">Amino-acid biosynthesis</keyword>
<name>A0A285NUG6_9BACI</name>
<dbReference type="FunFam" id="3.40.190.10:FF:000064">
    <property type="entry name" value="Prephenate dehydratase"/>
    <property type="match status" value="1"/>
</dbReference>
<comment type="pathway">
    <text evidence="1 10">Amino-acid biosynthesis; L-phenylalanine biosynthesis; phenylpyruvate from prephenate: step 1/1.</text>
</comment>
<evidence type="ECO:0000259" key="11">
    <source>
        <dbReference type="PROSITE" id="PS51171"/>
    </source>
</evidence>
<protein>
    <recommendedName>
        <fullName evidence="3 10">Prephenate dehydratase</fullName>
        <shortName evidence="10">PDT</shortName>
        <ecNumber evidence="2 10">4.2.1.51</ecNumber>
    </recommendedName>
</protein>
<comment type="catalytic activity">
    <reaction evidence="8 10">
        <text>prephenate + H(+) = 3-phenylpyruvate + CO2 + H2O</text>
        <dbReference type="Rhea" id="RHEA:21648"/>
        <dbReference type="ChEBI" id="CHEBI:15377"/>
        <dbReference type="ChEBI" id="CHEBI:15378"/>
        <dbReference type="ChEBI" id="CHEBI:16526"/>
        <dbReference type="ChEBI" id="CHEBI:18005"/>
        <dbReference type="ChEBI" id="CHEBI:29934"/>
        <dbReference type="EC" id="4.2.1.51"/>
    </reaction>
</comment>
<dbReference type="Gene3D" id="3.30.70.260">
    <property type="match status" value="1"/>
</dbReference>
<dbReference type="SUPFAM" id="SSF53850">
    <property type="entry name" value="Periplasmic binding protein-like II"/>
    <property type="match status" value="1"/>
</dbReference>
<evidence type="ECO:0000256" key="9">
    <source>
        <dbReference type="PIRSR" id="PIRSR001500-2"/>
    </source>
</evidence>
<dbReference type="PANTHER" id="PTHR21022:SF19">
    <property type="entry name" value="PREPHENATE DEHYDRATASE-RELATED"/>
    <property type="match status" value="1"/>
</dbReference>
<evidence type="ECO:0000256" key="6">
    <source>
        <dbReference type="ARBA" id="ARBA00023222"/>
    </source>
</evidence>
<dbReference type="InterPro" id="IPR002912">
    <property type="entry name" value="ACT_dom"/>
</dbReference>
<dbReference type="GO" id="GO:0004664">
    <property type="term" value="F:prephenate dehydratase activity"/>
    <property type="evidence" value="ECO:0007669"/>
    <property type="project" value="UniProtKB-UniRule"/>
</dbReference>
<reference evidence="14" key="1">
    <citation type="submission" date="2017-09" db="EMBL/GenBank/DDBJ databases">
        <authorList>
            <person name="Varghese N."/>
            <person name="Submissions S."/>
        </authorList>
    </citation>
    <scope>NUCLEOTIDE SEQUENCE [LARGE SCALE GENOMIC DNA]</scope>
    <source>
        <strain evidence="14">CGMCC 1.8913</strain>
    </source>
</reference>
<keyword evidence="14" id="KW-1185">Reference proteome</keyword>
<gene>
    <name evidence="10" type="primary">pheA</name>
    <name evidence="13" type="ORF">SAMN05421503_2009</name>
</gene>
<dbReference type="Gene3D" id="3.40.190.10">
    <property type="entry name" value="Periplasmic binding protein-like II"/>
    <property type="match status" value="2"/>
</dbReference>
<dbReference type="InterPro" id="IPR001086">
    <property type="entry name" value="Preph_deHydtase"/>
</dbReference>
<dbReference type="SUPFAM" id="SSF55021">
    <property type="entry name" value="ACT-like"/>
    <property type="match status" value="1"/>
</dbReference>
<dbReference type="NCBIfam" id="NF008865">
    <property type="entry name" value="PRK11898.1"/>
    <property type="match status" value="1"/>
</dbReference>
<dbReference type="InterPro" id="IPR045865">
    <property type="entry name" value="ACT-like_dom_sf"/>
</dbReference>